<dbReference type="AlphaFoldDB" id="A0AA39WM35"/>
<comment type="caution">
    <text evidence="2">The sequence shown here is derived from an EMBL/GenBank/DDBJ whole genome shotgun (WGS) entry which is preliminary data.</text>
</comment>
<proteinExistence type="predicted"/>
<feature type="region of interest" description="Disordered" evidence="1">
    <location>
        <begin position="1"/>
        <end position="75"/>
    </location>
</feature>
<accession>A0AA39WM35</accession>
<feature type="compositionally biased region" description="Polar residues" evidence="1">
    <location>
        <begin position="1"/>
        <end position="12"/>
    </location>
</feature>
<dbReference type="Proteomes" id="UP001174934">
    <property type="component" value="Unassembled WGS sequence"/>
</dbReference>
<sequence length="284" mass="30449">MRIQLETDSSSATEREDNGASSNPLGRANPQPPKTHGPSFNPDGFVDEDQDGSQTVKREDNSLQSDLHANDSDSGAGLASALHSWSLGSTTDDEVDDADTDIDTGTPDEQAPDNDTLQRRQVVIDRIMQSLCATLDSKLAIIKDAPPIVKKEPVDEDSKVQLDHFGSGQSTLPWKALEFKFWEIVKHSSLIVIFRAPTISPAPAPGIAIAAPKVSQAASSKGPRSSGGATQTMITNSGNARCPKYGLTGESLGNRESKFGNRCNRSNISSCYHSNNCYCNTDSQ</sequence>
<feature type="region of interest" description="Disordered" evidence="1">
    <location>
        <begin position="88"/>
        <end position="114"/>
    </location>
</feature>
<evidence type="ECO:0000313" key="2">
    <source>
        <dbReference type="EMBL" id="KAK0617775.1"/>
    </source>
</evidence>
<name>A0AA39WM35_9PEZI</name>
<gene>
    <name evidence="2" type="ORF">B0T17DRAFT_618443</name>
</gene>
<dbReference type="EMBL" id="JAULSR010000005">
    <property type="protein sequence ID" value="KAK0617775.1"/>
    <property type="molecule type" value="Genomic_DNA"/>
</dbReference>
<keyword evidence="3" id="KW-1185">Reference proteome</keyword>
<feature type="compositionally biased region" description="Acidic residues" evidence="1">
    <location>
        <begin position="91"/>
        <end position="102"/>
    </location>
</feature>
<evidence type="ECO:0000256" key="1">
    <source>
        <dbReference type="SAM" id="MobiDB-lite"/>
    </source>
</evidence>
<reference evidence="2" key="1">
    <citation type="submission" date="2023-06" db="EMBL/GenBank/DDBJ databases">
        <title>Genome-scale phylogeny and comparative genomics of the fungal order Sordariales.</title>
        <authorList>
            <consortium name="Lawrence Berkeley National Laboratory"/>
            <person name="Hensen N."/>
            <person name="Bonometti L."/>
            <person name="Westerberg I."/>
            <person name="Brannstrom I.O."/>
            <person name="Guillou S."/>
            <person name="Cros-Aarteil S."/>
            <person name="Calhoun S."/>
            <person name="Haridas S."/>
            <person name="Kuo A."/>
            <person name="Mondo S."/>
            <person name="Pangilinan J."/>
            <person name="Riley R."/>
            <person name="LaButti K."/>
            <person name="Andreopoulos B."/>
            <person name="Lipzen A."/>
            <person name="Chen C."/>
            <person name="Yanf M."/>
            <person name="Daum C."/>
            <person name="Ng V."/>
            <person name="Clum A."/>
            <person name="Steindorff A."/>
            <person name="Ohm R."/>
            <person name="Martin F."/>
            <person name="Silar P."/>
            <person name="Natvig D."/>
            <person name="Lalanne C."/>
            <person name="Gautier V."/>
            <person name="Ament-velasquez S.L."/>
            <person name="Kruys A."/>
            <person name="Hutchinson M.I."/>
            <person name="Powell A.J."/>
            <person name="Barry K."/>
            <person name="Miller A.N."/>
            <person name="Grigoriev I.V."/>
            <person name="Debuchy R."/>
            <person name="Gladieux P."/>
            <person name="Thoren M.H."/>
            <person name="Johannesson H."/>
        </authorList>
    </citation>
    <scope>NUCLEOTIDE SEQUENCE</scope>
    <source>
        <strain evidence="2">SMH3391-2</strain>
    </source>
</reference>
<protein>
    <submittedName>
        <fullName evidence="2">Uncharacterized protein</fullName>
    </submittedName>
</protein>
<evidence type="ECO:0000313" key="3">
    <source>
        <dbReference type="Proteomes" id="UP001174934"/>
    </source>
</evidence>
<organism evidence="2 3">
    <name type="scientific">Bombardia bombarda</name>
    <dbReference type="NCBI Taxonomy" id="252184"/>
    <lineage>
        <taxon>Eukaryota</taxon>
        <taxon>Fungi</taxon>
        <taxon>Dikarya</taxon>
        <taxon>Ascomycota</taxon>
        <taxon>Pezizomycotina</taxon>
        <taxon>Sordariomycetes</taxon>
        <taxon>Sordariomycetidae</taxon>
        <taxon>Sordariales</taxon>
        <taxon>Lasiosphaeriaceae</taxon>
        <taxon>Bombardia</taxon>
    </lineage>
</organism>